<accession>A0A699HJB0</accession>
<dbReference type="GO" id="GO:0006508">
    <property type="term" value="P:proteolysis"/>
    <property type="evidence" value="ECO:0007669"/>
    <property type="project" value="UniProtKB-KW"/>
</dbReference>
<protein>
    <submittedName>
        <fullName evidence="1">CAAX amino terminal protease</fullName>
    </submittedName>
</protein>
<keyword evidence="1" id="KW-0645">Protease</keyword>
<reference evidence="1" key="1">
    <citation type="journal article" date="2019" name="Sci. Rep.">
        <title>Draft genome of Tanacetum cinerariifolium, the natural source of mosquito coil.</title>
        <authorList>
            <person name="Yamashiro T."/>
            <person name="Shiraishi A."/>
            <person name="Satake H."/>
            <person name="Nakayama K."/>
        </authorList>
    </citation>
    <scope>NUCLEOTIDE SEQUENCE</scope>
</reference>
<dbReference type="AlphaFoldDB" id="A0A699HJB0"/>
<sequence length="314" mass="34364">MKTAQRQSGERERCQFECISRAILRGKVPGNRLGLVVDRLAEATPSLVGLGAKFDQVLRATLDKIVTVSGPGFGGWQWRLATLPIKLGGLGILSAGDIIQYAFLASRLQTSNLQSKILSKTNIVSYVSSFQNALDAFNDMCKVDVLSLNTYASTPQMMKTLAKCYFGFIENDLVSRLAIPMFSEGSLCSSCNVHQIDQWGDHAVHCSNDVGVKFRHNLVRDILVDICSKARIMVRKDAPMGFLLEDGNDLRPALQTCMGANSWAHGVALHNAVEKKKGSTRRNVKTTDTSSSHLFSLRSSELLYSERGGSTACV</sequence>
<dbReference type="PANTHER" id="PTHR48462">
    <property type="entry name" value="PROTEIN, PUTATIVE-RELATED"/>
    <property type="match status" value="1"/>
</dbReference>
<proteinExistence type="predicted"/>
<dbReference type="PANTHER" id="PTHR48462:SF1">
    <property type="entry name" value="PROTEIN, PUTATIVE-RELATED"/>
    <property type="match status" value="1"/>
</dbReference>
<organism evidence="1">
    <name type="scientific">Tanacetum cinerariifolium</name>
    <name type="common">Dalmatian daisy</name>
    <name type="synonym">Chrysanthemum cinerariifolium</name>
    <dbReference type="NCBI Taxonomy" id="118510"/>
    <lineage>
        <taxon>Eukaryota</taxon>
        <taxon>Viridiplantae</taxon>
        <taxon>Streptophyta</taxon>
        <taxon>Embryophyta</taxon>
        <taxon>Tracheophyta</taxon>
        <taxon>Spermatophyta</taxon>
        <taxon>Magnoliopsida</taxon>
        <taxon>eudicotyledons</taxon>
        <taxon>Gunneridae</taxon>
        <taxon>Pentapetalae</taxon>
        <taxon>asterids</taxon>
        <taxon>campanulids</taxon>
        <taxon>Asterales</taxon>
        <taxon>Asteraceae</taxon>
        <taxon>Asteroideae</taxon>
        <taxon>Anthemideae</taxon>
        <taxon>Anthemidinae</taxon>
        <taxon>Tanacetum</taxon>
    </lineage>
</organism>
<evidence type="ECO:0000313" key="1">
    <source>
        <dbReference type="EMBL" id="GEX91107.1"/>
    </source>
</evidence>
<dbReference type="EMBL" id="BKCJ010138417">
    <property type="protein sequence ID" value="GEX91107.1"/>
    <property type="molecule type" value="Genomic_DNA"/>
</dbReference>
<gene>
    <name evidence="1" type="ORF">Tci_363082</name>
</gene>
<name>A0A699HJB0_TANCI</name>
<comment type="caution">
    <text evidence="1">The sequence shown here is derived from an EMBL/GenBank/DDBJ whole genome shotgun (WGS) entry which is preliminary data.</text>
</comment>
<dbReference type="GO" id="GO:0008233">
    <property type="term" value="F:peptidase activity"/>
    <property type="evidence" value="ECO:0007669"/>
    <property type="project" value="UniProtKB-KW"/>
</dbReference>
<keyword evidence="1" id="KW-0378">Hydrolase</keyword>